<dbReference type="Gene3D" id="2.30.180.10">
    <property type="entry name" value="FAS1 domain"/>
    <property type="match status" value="1"/>
</dbReference>
<dbReference type="EMBL" id="JABWGV010000005">
    <property type="protein sequence ID" value="NVD45823.1"/>
    <property type="molecule type" value="Genomic_DNA"/>
</dbReference>
<feature type="signal peptide" evidence="1">
    <location>
        <begin position="1"/>
        <end position="17"/>
    </location>
</feature>
<dbReference type="AlphaFoldDB" id="A0A850H7P9"/>
<dbReference type="FunFam" id="2.30.180.10:FF:000014">
    <property type="entry name" value="Stabilin 1"/>
    <property type="match status" value="1"/>
</dbReference>
<dbReference type="PROSITE" id="PS50213">
    <property type="entry name" value="FAS1"/>
    <property type="match status" value="1"/>
</dbReference>
<sequence>MRNFAIALASAATLAIAACGEPADDTATMTTDDTAMADQMANADAATPGSIVEVAQGNNDYSTLVSAVQSANLGDTLSGPGPYTVFAPSNAAFEKIPQATRDELMSAAGQEQLASILQYHVVDGRVDAATLTQAIQDAGEAGYTINTLGGGTLTATMDGSNVVLTDATGGTSTVTATDIDASNGIIHGIDTVLMPS</sequence>
<dbReference type="SUPFAM" id="SSF82153">
    <property type="entry name" value="FAS1 domain"/>
    <property type="match status" value="1"/>
</dbReference>
<evidence type="ECO:0000256" key="1">
    <source>
        <dbReference type="SAM" id="SignalP"/>
    </source>
</evidence>
<evidence type="ECO:0000313" key="3">
    <source>
        <dbReference type="EMBL" id="NVD45823.1"/>
    </source>
</evidence>
<dbReference type="InterPro" id="IPR000782">
    <property type="entry name" value="FAS1_domain"/>
</dbReference>
<dbReference type="SMART" id="SM00554">
    <property type="entry name" value="FAS1"/>
    <property type="match status" value="1"/>
</dbReference>
<feature type="domain" description="FAS1" evidence="2">
    <location>
        <begin position="48"/>
        <end position="193"/>
    </location>
</feature>
<protein>
    <submittedName>
        <fullName evidence="3">Fasciclin domain-containing protein</fullName>
    </submittedName>
</protein>
<dbReference type="GO" id="GO:0005615">
    <property type="term" value="C:extracellular space"/>
    <property type="evidence" value="ECO:0007669"/>
    <property type="project" value="TreeGrafter"/>
</dbReference>
<dbReference type="Pfam" id="PF02469">
    <property type="entry name" value="Fasciclin"/>
    <property type="match status" value="1"/>
</dbReference>
<name>A0A850H7P9_9SPHN</name>
<dbReference type="PANTHER" id="PTHR10900:SF77">
    <property type="entry name" value="FI19380P1"/>
    <property type="match status" value="1"/>
</dbReference>
<dbReference type="RefSeq" id="WP_176268128.1">
    <property type="nucleotide sequence ID" value="NZ_JABWGV010000005.1"/>
</dbReference>
<dbReference type="InterPro" id="IPR050904">
    <property type="entry name" value="Adhesion/Biosynth-related"/>
</dbReference>
<gene>
    <name evidence="3" type="ORF">HUV48_12480</name>
</gene>
<accession>A0A850H7P9</accession>
<comment type="caution">
    <text evidence="3">The sequence shown here is derived from an EMBL/GenBank/DDBJ whole genome shotgun (WGS) entry which is preliminary data.</text>
</comment>
<proteinExistence type="predicted"/>
<organism evidence="3 4">
    <name type="scientific">Qipengyuania atrilutea</name>
    <dbReference type="NCBI Taxonomy" id="2744473"/>
    <lineage>
        <taxon>Bacteria</taxon>
        <taxon>Pseudomonadati</taxon>
        <taxon>Pseudomonadota</taxon>
        <taxon>Alphaproteobacteria</taxon>
        <taxon>Sphingomonadales</taxon>
        <taxon>Erythrobacteraceae</taxon>
        <taxon>Qipengyuania</taxon>
    </lineage>
</organism>
<dbReference type="InterPro" id="IPR036378">
    <property type="entry name" value="FAS1_dom_sf"/>
</dbReference>
<evidence type="ECO:0000259" key="2">
    <source>
        <dbReference type="PROSITE" id="PS50213"/>
    </source>
</evidence>
<dbReference type="Proteomes" id="UP000561438">
    <property type="component" value="Unassembled WGS sequence"/>
</dbReference>
<feature type="chain" id="PRO_5032667264" evidence="1">
    <location>
        <begin position="18"/>
        <end position="196"/>
    </location>
</feature>
<keyword evidence="1" id="KW-0732">Signal</keyword>
<dbReference type="PROSITE" id="PS51257">
    <property type="entry name" value="PROKAR_LIPOPROTEIN"/>
    <property type="match status" value="1"/>
</dbReference>
<evidence type="ECO:0000313" key="4">
    <source>
        <dbReference type="Proteomes" id="UP000561438"/>
    </source>
</evidence>
<reference evidence="3 4" key="1">
    <citation type="submission" date="2020-06" db="EMBL/GenBank/DDBJ databases">
        <title>Altererythrobacter sp. HHU K3-1.</title>
        <authorList>
            <person name="Zhang D."/>
            <person name="Xue H."/>
        </authorList>
    </citation>
    <scope>NUCLEOTIDE SEQUENCE [LARGE SCALE GENOMIC DNA]</scope>
    <source>
        <strain evidence="3 4">HHU K3-1</strain>
    </source>
</reference>
<keyword evidence="4" id="KW-1185">Reference proteome</keyword>
<dbReference type="PANTHER" id="PTHR10900">
    <property type="entry name" value="PERIOSTIN-RELATED"/>
    <property type="match status" value="1"/>
</dbReference>